<dbReference type="AlphaFoldDB" id="A0A3M2RXX3"/>
<evidence type="ECO:0000313" key="2">
    <source>
        <dbReference type="Proteomes" id="UP000277212"/>
    </source>
</evidence>
<feature type="non-terminal residue" evidence="1">
    <location>
        <position position="1"/>
    </location>
</feature>
<keyword evidence="2" id="KW-1185">Reference proteome</keyword>
<proteinExistence type="predicted"/>
<dbReference type="Proteomes" id="UP000277212">
    <property type="component" value="Unassembled WGS sequence"/>
</dbReference>
<dbReference type="EMBL" id="NKUJ01000215">
    <property type="protein sequence ID" value="RMJ10113.1"/>
    <property type="molecule type" value="Genomic_DNA"/>
</dbReference>
<protein>
    <submittedName>
        <fullName evidence="1">Uncharacterized protein</fullName>
    </submittedName>
</protein>
<accession>A0A3M2RXX3</accession>
<organism evidence="1 2">
    <name type="scientific">Fusarium kuroshium</name>
    <dbReference type="NCBI Taxonomy" id="2010991"/>
    <lineage>
        <taxon>Eukaryota</taxon>
        <taxon>Fungi</taxon>
        <taxon>Dikarya</taxon>
        <taxon>Ascomycota</taxon>
        <taxon>Pezizomycotina</taxon>
        <taxon>Sordariomycetes</taxon>
        <taxon>Hypocreomycetidae</taxon>
        <taxon>Hypocreales</taxon>
        <taxon>Nectriaceae</taxon>
        <taxon>Fusarium</taxon>
        <taxon>Fusarium solani species complex</taxon>
    </lineage>
</organism>
<reference evidence="1 2" key="1">
    <citation type="submission" date="2017-06" db="EMBL/GenBank/DDBJ databases">
        <title>Comparative genomic analysis of Ambrosia Fusariam Clade fungi.</title>
        <authorList>
            <person name="Stajich J.E."/>
            <person name="Carrillo J."/>
            <person name="Kijimoto T."/>
            <person name="Eskalen A."/>
            <person name="O'Donnell K."/>
            <person name="Kasson M."/>
        </authorList>
    </citation>
    <scope>NUCLEOTIDE SEQUENCE [LARGE SCALE GENOMIC DNA]</scope>
    <source>
        <strain evidence="1">UCR3666</strain>
    </source>
</reference>
<evidence type="ECO:0000313" key="1">
    <source>
        <dbReference type="EMBL" id="RMJ10113.1"/>
    </source>
</evidence>
<gene>
    <name evidence="1" type="ORF">CDV36_010272</name>
</gene>
<name>A0A3M2RXX3_9HYPO</name>
<sequence>GTVTDPPWESWGPLKVKQGKFQDHGHEASSLHRLLCPQLGRLRALDQQLLVLVDGPLQVAGRQRWRDMGKPELLSEFAVMALTALTLFQGPWKGNSGTGSLVQSRVSGTGGFPWKVIPYPYSRIPTQGFPDKLNLIWA</sequence>
<comment type="caution">
    <text evidence="1">The sequence shown here is derived from an EMBL/GenBank/DDBJ whole genome shotgun (WGS) entry which is preliminary data.</text>
</comment>